<organism evidence="4 5">
    <name type="scientific">Leucosporidium creatinivorum</name>
    <dbReference type="NCBI Taxonomy" id="106004"/>
    <lineage>
        <taxon>Eukaryota</taxon>
        <taxon>Fungi</taxon>
        <taxon>Dikarya</taxon>
        <taxon>Basidiomycota</taxon>
        <taxon>Pucciniomycotina</taxon>
        <taxon>Microbotryomycetes</taxon>
        <taxon>Leucosporidiales</taxon>
        <taxon>Leucosporidium</taxon>
    </lineage>
</organism>
<dbReference type="EMBL" id="MCGR01000082">
    <property type="protein sequence ID" value="ORY57406.1"/>
    <property type="molecule type" value="Genomic_DNA"/>
</dbReference>
<evidence type="ECO:0000313" key="5">
    <source>
        <dbReference type="Proteomes" id="UP000193467"/>
    </source>
</evidence>
<sequence>MVASSTEGPVIVVIGATGAQGGSVVSALLRSDRPYQIHAVSRDPSKPSAQALASKGCTVVSGDVSKPQDLQRLFKGAQLVFAVTNYWEHQSAEKELADGKAIIDAAKDAGVELFIWSGLEPVSKISGGKLDKVHHFDSKAAITDYAKSTGIPLAVVEPGCYSTNFVGMLGPQKQPDGSIAVALPVSSKTVVSLLNPSEDYGAYVREAIESPSFGAGSTVYAASEELTLEEMVKQWSEVTGKPATYKQIPVEAYVSAGGHLGEEMYQMLAYFQDYGYYGGADIGPSQASLAQPVGTWKQLVAKSDWSKLDQ</sequence>
<reference evidence="4 5" key="1">
    <citation type="submission" date="2016-07" db="EMBL/GenBank/DDBJ databases">
        <title>Pervasive Adenine N6-methylation of Active Genes in Fungi.</title>
        <authorList>
            <consortium name="DOE Joint Genome Institute"/>
            <person name="Mondo S.J."/>
            <person name="Dannebaum R.O."/>
            <person name="Kuo R.C."/>
            <person name="Labutti K."/>
            <person name="Haridas S."/>
            <person name="Kuo A."/>
            <person name="Salamov A."/>
            <person name="Ahrendt S.R."/>
            <person name="Lipzen A."/>
            <person name="Sullivan W."/>
            <person name="Andreopoulos W.B."/>
            <person name="Clum A."/>
            <person name="Lindquist E."/>
            <person name="Daum C."/>
            <person name="Ramamoorthy G.K."/>
            <person name="Gryganskyi A."/>
            <person name="Culley D."/>
            <person name="Magnuson J.K."/>
            <person name="James T.Y."/>
            <person name="O'Malley M.A."/>
            <person name="Stajich J.E."/>
            <person name="Spatafora J.W."/>
            <person name="Visel A."/>
            <person name="Grigoriev I.V."/>
        </authorList>
    </citation>
    <scope>NUCLEOTIDE SEQUENCE [LARGE SCALE GENOMIC DNA]</scope>
    <source>
        <strain evidence="4 5">62-1032</strain>
    </source>
</reference>
<dbReference type="InterPro" id="IPR051164">
    <property type="entry name" value="NmrA-like_oxidored"/>
</dbReference>
<gene>
    <name evidence="4" type="ORF">BCR35DRAFT_309664</name>
</gene>
<dbReference type="Gene3D" id="3.40.50.720">
    <property type="entry name" value="NAD(P)-binding Rossmann-like Domain"/>
    <property type="match status" value="1"/>
</dbReference>
<comment type="similarity">
    <text evidence="1">Belongs to the NmrA-type oxidoreductase family.</text>
</comment>
<evidence type="ECO:0000259" key="3">
    <source>
        <dbReference type="Pfam" id="PF05368"/>
    </source>
</evidence>
<keyword evidence="2" id="KW-0521">NADP</keyword>
<keyword evidence="5" id="KW-1185">Reference proteome</keyword>
<proteinExistence type="inferred from homology"/>
<dbReference type="SUPFAM" id="SSF51735">
    <property type="entry name" value="NAD(P)-binding Rossmann-fold domains"/>
    <property type="match status" value="1"/>
</dbReference>
<feature type="domain" description="NmrA-like" evidence="3">
    <location>
        <begin position="10"/>
        <end position="287"/>
    </location>
</feature>
<dbReference type="PANTHER" id="PTHR42748:SF31">
    <property type="entry name" value="NMRA-LIKE DOMAIN-CONTAINING PROTEIN-RELATED"/>
    <property type="match status" value="1"/>
</dbReference>
<dbReference type="PANTHER" id="PTHR42748">
    <property type="entry name" value="NITROGEN METABOLITE REPRESSION PROTEIN NMRA FAMILY MEMBER"/>
    <property type="match status" value="1"/>
</dbReference>
<dbReference type="STRING" id="106004.A0A1Y2DE59"/>
<dbReference type="Proteomes" id="UP000193467">
    <property type="component" value="Unassembled WGS sequence"/>
</dbReference>
<dbReference type="InterPro" id="IPR008030">
    <property type="entry name" value="NmrA-like"/>
</dbReference>
<name>A0A1Y2DE59_9BASI</name>
<comment type="caution">
    <text evidence="4">The sequence shown here is derived from an EMBL/GenBank/DDBJ whole genome shotgun (WGS) entry which is preliminary data.</text>
</comment>
<dbReference type="InterPro" id="IPR036291">
    <property type="entry name" value="NAD(P)-bd_dom_sf"/>
</dbReference>
<protein>
    <submittedName>
        <fullName evidence="4">NmrA family transcriptional regulator</fullName>
    </submittedName>
</protein>
<dbReference type="GO" id="GO:0005634">
    <property type="term" value="C:nucleus"/>
    <property type="evidence" value="ECO:0007669"/>
    <property type="project" value="TreeGrafter"/>
</dbReference>
<dbReference type="AlphaFoldDB" id="A0A1Y2DE59"/>
<dbReference type="Pfam" id="PF05368">
    <property type="entry name" value="NmrA"/>
    <property type="match status" value="1"/>
</dbReference>
<dbReference type="CDD" id="cd05251">
    <property type="entry name" value="NmrA_like_SDR_a"/>
    <property type="match status" value="1"/>
</dbReference>
<dbReference type="OrthoDB" id="300709at2759"/>
<evidence type="ECO:0000256" key="2">
    <source>
        <dbReference type="ARBA" id="ARBA00022857"/>
    </source>
</evidence>
<evidence type="ECO:0000256" key="1">
    <source>
        <dbReference type="ARBA" id="ARBA00006328"/>
    </source>
</evidence>
<evidence type="ECO:0000313" key="4">
    <source>
        <dbReference type="EMBL" id="ORY57406.1"/>
    </source>
</evidence>
<accession>A0A1Y2DE59</accession>
<dbReference type="InParanoid" id="A0A1Y2DE59"/>
<dbReference type="Gene3D" id="3.90.25.10">
    <property type="entry name" value="UDP-galactose 4-epimerase, domain 1"/>
    <property type="match status" value="1"/>
</dbReference>